<dbReference type="PANTHER" id="PTHR31094">
    <property type="entry name" value="RIKEN CDNA 2310061I04 GENE"/>
    <property type="match status" value="1"/>
</dbReference>
<dbReference type="AlphaFoldDB" id="A0AAE8SYC0"/>
<name>A0AAE8SYC0_9PEZI</name>
<protein>
    <submittedName>
        <fullName evidence="2">Uncharacterized protein</fullName>
    </submittedName>
</protein>
<keyword evidence="3" id="KW-1185">Reference proteome</keyword>
<proteinExistence type="predicted"/>
<sequence length="300" mass="32995">MAPALRQLSAGARFTARRKVYPRAPVALAPARSTQSSSKAPGYHTIAPLGTQQTRNDALSTVKRRVAGSRQYWVLAGDEVPPEDSKKKKADEERLNLGKTISTLKDRLPTILQQPLPPEILAPNISLHLFPTTHPHLPVANGKAAYKAALWTSPLAWNRLPIIGSVGIEVQSVRLQQGPLPFVPARIGSLDEVLVVRWVTEPSSLPSEFLRNMAARISPGGEEEDMPTEFHGLFAFQFDGKGRVLDHTIESAEHSRHWSKGVGSRVVSFTDRVLGGIRQRGTPDPLPMPAACWRRDRGKE</sequence>
<accession>A0AAE8SYC0</accession>
<dbReference type="InterPro" id="IPR031342">
    <property type="entry name" value="Mug163-like"/>
</dbReference>
<dbReference type="InterPro" id="IPR018790">
    <property type="entry name" value="DUF2358"/>
</dbReference>
<evidence type="ECO:0000313" key="2">
    <source>
        <dbReference type="EMBL" id="SPO05730.1"/>
    </source>
</evidence>
<gene>
    <name evidence="2" type="ORF">DNG_08417</name>
</gene>
<evidence type="ECO:0000256" key="1">
    <source>
        <dbReference type="SAM" id="MobiDB-lite"/>
    </source>
</evidence>
<dbReference type="Pfam" id="PF17119">
    <property type="entry name" value="MMU163"/>
    <property type="match status" value="2"/>
</dbReference>
<evidence type="ECO:0000313" key="3">
    <source>
        <dbReference type="Proteomes" id="UP001187682"/>
    </source>
</evidence>
<dbReference type="Proteomes" id="UP001187682">
    <property type="component" value="Unassembled WGS sequence"/>
</dbReference>
<feature type="region of interest" description="Disordered" evidence="1">
    <location>
        <begin position="27"/>
        <end position="47"/>
    </location>
</feature>
<comment type="caution">
    <text evidence="2">The sequence shown here is derived from an EMBL/GenBank/DDBJ whole genome shotgun (WGS) entry which is preliminary data.</text>
</comment>
<feature type="region of interest" description="Disordered" evidence="1">
    <location>
        <begin position="279"/>
        <end position="300"/>
    </location>
</feature>
<organism evidence="2 3">
    <name type="scientific">Cephalotrichum gorgonifer</name>
    <dbReference type="NCBI Taxonomy" id="2041049"/>
    <lineage>
        <taxon>Eukaryota</taxon>
        <taxon>Fungi</taxon>
        <taxon>Dikarya</taxon>
        <taxon>Ascomycota</taxon>
        <taxon>Pezizomycotina</taxon>
        <taxon>Sordariomycetes</taxon>
        <taxon>Hypocreomycetidae</taxon>
        <taxon>Microascales</taxon>
        <taxon>Microascaceae</taxon>
        <taxon>Cephalotrichum</taxon>
    </lineage>
</organism>
<reference evidence="2" key="1">
    <citation type="submission" date="2018-03" db="EMBL/GenBank/DDBJ databases">
        <authorList>
            <person name="Guldener U."/>
        </authorList>
    </citation>
    <scope>NUCLEOTIDE SEQUENCE</scope>
</reference>
<dbReference type="EMBL" id="ONZQ02000013">
    <property type="protein sequence ID" value="SPO05730.1"/>
    <property type="molecule type" value="Genomic_DNA"/>
</dbReference>
<dbReference type="PANTHER" id="PTHR31094:SF2">
    <property type="entry name" value="RIKEN CDNA 2310061I04 GENE"/>
    <property type="match status" value="1"/>
</dbReference>